<evidence type="ECO:0000313" key="1">
    <source>
        <dbReference type="EMBL" id="NMG23971.1"/>
    </source>
</evidence>
<keyword evidence="2" id="KW-1185">Reference proteome</keyword>
<protein>
    <submittedName>
        <fullName evidence="1">Uncharacterized protein</fullName>
    </submittedName>
</protein>
<comment type="caution">
    <text evidence="1">The sequence shown here is derived from an EMBL/GenBank/DDBJ whole genome shotgun (WGS) entry which is preliminary data.</text>
</comment>
<name>A0ABX1PKC1_9RHOO</name>
<dbReference type="Proteomes" id="UP000615989">
    <property type="component" value="Unassembled WGS sequence"/>
</dbReference>
<accession>A0ABX1PKC1</accession>
<sequence length="72" mass="7760">MTFSNATAAGLLSGRRFCVGVAEDGRRRRTTRQVLDFSWVFPEAVDGPAGRLAAGRDDRCPVQLTKLPLAPG</sequence>
<dbReference type="RefSeq" id="WP_169117377.1">
    <property type="nucleotide sequence ID" value="NZ_WTVG02000038.1"/>
</dbReference>
<organism evidence="1 2">
    <name type="scientific">Aromatoleum anaerobium</name>
    <dbReference type="NCBI Taxonomy" id="182180"/>
    <lineage>
        <taxon>Bacteria</taxon>
        <taxon>Pseudomonadati</taxon>
        <taxon>Pseudomonadota</taxon>
        <taxon>Betaproteobacteria</taxon>
        <taxon>Rhodocyclales</taxon>
        <taxon>Rhodocyclaceae</taxon>
        <taxon>Aromatoleum</taxon>
    </lineage>
</organism>
<proteinExistence type="predicted"/>
<gene>
    <name evidence="1" type="ORF">GO606_04390</name>
</gene>
<dbReference type="EMBL" id="WTVG01000008">
    <property type="protein sequence ID" value="NMG23971.1"/>
    <property type="molecule type" value="Genomic_DNA"/>
</dbReference>
<reference evidence="1" key="1">
    <citation type="submission" date="2019-12" db="EMBL/GenBank/DDBJ databases">
        <title>Comparative genomics gives insights into the taxonomy of the Azoarcus-Aromatoleum group and reveals separate origins of nif in the plant-associated Azoarcus and non-plant-associated Aromatoleum sub-groups.</title>
        <authorList>
            <person name="Lafos M."/>
            <person name="Maluk M."/>
            <person name="Batista M."/>
            <person name="Junghare M."/>
            <person name="Carmona M."/>
            <person name="Faoro H."/>
            <person name="Cruz L.M."/>
            <person name="Battistoni F."/>
            <person name="De Souza E."/>
            <person name="Pedrosa F."/>
            <person name="Chen W.-M."/>
            <person name="Poole P.S."/>
            <person name="Dixon R.A."/>
            <person name="James E.K."/>
        </authorList>
    </citation>
    <scope>NUCLEOTIDE SEQUENCE</scope>
    <source>
        <strain evidence="1">LuFRes1</strain>
    </source>
</reference>
<evidence type="ECO:0000313" key="2">
    <source>
        <dbReference type="Proteomes" id="UP000615989"/>
    </source>
</evidence>